<dbReference type="EMBL" id="MK072513">
    <property type="protein sequence ID" value="AYV86719.1"/>
    <property type="molecule type" value="Genomic_DNA"/>
</dbReference>
<accession>A0A3G5AL85</accession>
<gene>
    <name evidence="1" type="ORF">Sylvanvirus7_17</name>
</gene>
<name>A0A3G5AL85_9VIRU</name>
<organism evidence="1">
    <name type="scientific">Sylvanvirus sp</name>
    <dbReference type="NCBI Taxonomy" id="2487774"/>
    <lineage>
        <taxon>Viruses</taxon>
    </lineage>
</organism>
<reference evidence="1" key="1">
    <citation type="submission" date="2018-10" db="EMBL/GenBank/DDBJ databases">
        <title>Hidden diversity of soil giant viruses.</title>
        <authorList>
            <person name="Schulz F."/>
            <person name="Alteio L."/>
            <person name="Goudeau D."/>
            <person name="Ryan E.M."/>
            <person name="Malmstrom R.R."/>
            <person name="Blanchard J."/>
            <person name="Woyke T."/>
        </authorList>
    </citation>
    <scope>NUCLEOTIDE SEQUENCE</scope>
    <source>
        <strain evidence="1">SYV1</strain>
    </source>
</reference>
<protein>
    <submittedName>
        <fullName evidence="1">Uncharacterized protein</fullName>
    </submittedName>
</protein>
<sequence length="275" mass="32307">MDVYNPVYSIYKAGGIEDAADFTCKQNQRYGAQEWYPLLHDVTPESVLFELTDDEVNSLKEGEDATILKDASFQTRIEDMILKYGYQFVKTTHKSAHIQSCKPMLNYADFIENITNASVVMSFRRYSCRYLFFRKFVPMNVEFRVYVYQRQIRYMALYRDTNSEFTPSMFTNVAAFVQTLIPRLSYYRDFTVDVYLMHSQPIIQEIHTTSNMATTDQESKSLCCDSFQVVEINSPLWLKCGTYHLDYEFEKAIIHETKDPICVWENGRLMLSEIK</sequence>
<proteinExistence type="predicted"/>
<evidence type="ECO:0000313" key="1">
    <source>
        <dbReference type="EMBL" id="AYV86719.1"/>
    </source>
</evidence>